<gene>
    <name evidence="2" type="ORF">KBTEX_01676</name>
</gene>
<dbReference type="Pfam" id="PF08668">
    <property type="entry name" value="HDOD"/>
    <property type="match status" value="1"/>
</dbReference>
<dbReference type="Gene3D" id="1.10.3210.10">
    <property type="entry name" value="Hypothetical protein af1432"/>
    <property type="match status" value="1"/>
</dbReference>
<dbReference type="PANTHER" id="PTHR33525:SF3">
    <property type="entry name" value="RIBONUCLEASE Y"/>
    <property type="match status" value="1"/>
</dbReference>
<dbReference type="InterPro" id="IPR013976">
    <property type="entry name" value="HDOD"/>
</dbReference>
<reference evidence="2" key="1">
    <citation type="submission" date="2019-06" db="EMBL/GenBank/DDBJ databases">
        <authorList>
            <person name="Murdoch R.W."/>
            <person name="Fathepure B."/>
        </authorList>
    </citation>
    <scope>NUCLEOTIDE SEQUENCE</scope>
</reference>
<proteinExistence type="predicted"/>
<evidence type="ECO:0000313" key="2">
    <source>
        <dbReference type="EMBL" id="QEA05356.1"/>
    </source>
</evidence>
<name>A0A5B8R9B1_9ZZZZ</name>
<evidence type="ECO:0000259" key="1">
    <source>
        <dbReference type="PROSITE" id="PS51833"/>
    </source>
</evidence>
<dbReference type="AlphaFoldDB" id="A0A5B8R9B1"/>
<organism evidence="2">
    <name type="scientific">uncultured organism</name>
    <dbReference type="NCBI Taxonomy" id="155900"/>
    <lineage>
        <taxon>unclassified sequences</taxon>
        <taxon>environmental samples</taxon>
    </lineage>
</organism>
<dbReference type="InterPro" id="IPR052340">
    <property type="entry name" value="RNase_Y/CdgJ"/>
</dbReference>
<sequence>MSAGPAAHDLVRTLGELPSPPEVYRQLTVELERPEWTPARIARIIGVDAGVTARVLRMVNSPYYGVGREVATVEEAVMLLGAEEVRGLVLATSVVESFRGVPPELVNMDDFFRRSAHAAVTCARVAVRATARMDPARAFLGGLLHDVGSIVVCLMLPEAARSALLHELHDSSDPLLTIERAVMESDEAVVGGELLTSWRLPEAVSAAVRWHVHPEGAEIHGGPAAIVHLGSRLSIGFSEGITDAGGIVPETSPAWALAGLTPQNCEGLVDEIENAYAETAALLR</sequence>
<dbReference type="PANTHER" id="PTHR33525">
    <property type="match status" value="1"/>
</dbReference>
<feature type="domain" description="HDOD" evidence="1">
    <location>
        <begin position="17"/>
        <end position="214"/>
    </location>
</feature>
<dbReference type="EMBL" id="MN079100">
    <property type="protein sequence ID" value="QEA05356.1"/>
    <property type="molecule type" value="Genomic_DNA"/>
</dbReference>
<accession>A0A5B8R9B1</accession>
<protein>
    <recommendedName>
        <fullName evidence="1">HDOD domain-containing protein</fullName>
    </recommendedName>
</protein>
<dbReference type="PROSITE" id="PS51833">
    <property type="entry name" value="HDOD"/>
    <property type="match status" value="1"/>
</dbReference>
<dbReference type="SUPFAM" id="SSF109604">
    <property type="entry name" value="HD-domain/PDEase-like"/>
    <property type="match status" value="1"/>
</dbReference>